<dbReference type="Proteomes" id="UP000670527">
    <property type="component" value="Unassembled WGS sequence"/>
</dbReference>
<name>A0ABS3TI56_9BACT</name>
<evidence type="ECO:0000313" key="1">
    <source>
        <dbReference type="EMBL" id="MBO3273350.1"/>
    </source>
</evidence>
<sequence length="196" mass="22501">MGLDYSFVLLIKRSDEQQLLTHISENGSIEQLAEPFGTCVTLNFLLDEVLVDYLNKIVRDRYGDAWTRRLLFNEESNYPEYFPTHNTGRIGCIYLDIKQVSSSDYSFVSFTAAASGMSRLFQTSPSIKNWFVHLSSMLNARAAFLDLEEQGYHFFYREGCMITAILNEDLEIVQATDSDRQAVTDICHDYAKLFLV</sequence>
<proteinExistence type="predicted"/>
<reference evidence="1 2" key="1">
    <citation type="submission" date="2021-03" db="EMBL/GenBank/DDBJ databases">
        <authorList>
            <person name="Kim M.K."/>
        </authorList>
    </citation>
    <scope>NUCLEOTIDE SEQUENCE [LARGE SCALE GENOMIC DNA]</scope>
    <source>
        <strain evidence="1 2">BT507</strain>
    </source>
</reference>
<organism evidence="1 2">
    <name type="scientific">Hymenobacter defluvii</name>
    <dbReference type="NCBI Taxonomy" id="2054411"/>
    <lineage>
        <taxon>Bacteria</taxon>
        <taxon>Pseudomonadati</taxon>
        <taxon>Bacteroidota</taxon>
        <taxon>Cytophagia</taxon>
        <taxon>Cytophagales</taxon>
        <taxon>Hymenobacteraceae</taxon>
        <taxon>Hymenobacter</taxon>
    </lineage>
</organism>
<comment type="caution">
    <text evidence="1">The sequence shown here is derived from an EMBL/GenBank/DDBJ whole genome shotgun (WGS) entry which is preliminary data.</text>
</comment>
<dbReference type="RefSeq" id="WP_208309482.1">
    <property type="nucleotide sequence ID" value="NZ_JAGETX010000034.1"/>
</dbReference>
<evidence type="ECO:0000313" key="2">
    <source>
        <dbReference type="Proteomes" id="UP000670527"/>
    </source>
</evidence>
<gene>
    <name evidence="1" type="ORF">J4D97_22060</name>
</gene>
<dbReference type="EMBL" id="JAGETX010000034">
    <property type="protein sequence ID" value="MBO3273350.1"/>
    <property type="molecule type" value="Genomic_DNA"/>
</dbReference>
<protein>
    <submittedName>
        <fullName evidence="1">Uncharacterized protein</fullName>
    </submittedName>
</protein>
<accession>A0ABS3TI56</accession>
<keyword evidence="2" id="KW-1185">Reference proteome</keyword>